<organism evidence="7 8">
    <name type="scientific">Deefgea tanakiae</name>
    <dbReference type="NCBI Taxonomy" id="2865840"/>
    <lineage>
        <taxon>Bacteria</taxon>
        <taxon>Pseudomonadati</taxon>
        <taxon>Pseudomonadota</taxon>
        <taxon>Betaproteobacteria</taxon>
        <taxon>Neisseriales</taxon>
        <taxon>Chitinibacteraceae</taxon>
        <taxon>Deefgea</taxon>
    </lineage>
</organism>
<dbReference type="Gene3D" id="3.60.120.10">
    <property type="entry name" value="Anthranilate synthase"/>
    <property type="match status" value="1"/>
</dbReference>
<comment type="similarity">
    <text evidence="2">Belongs to the isochorismate synthase family.</text>
</comment>
<evidence type="ECO:0000256" key="1">
    <source>
        <dbReference type="ARBA" id="ARBA00000799"/>
    </source>
</evidence>
<accession>A0ABX8Z8U5</accession>
<protein>
    <recommendedName>
        <fullName evidence="3">isochorismate synthase</fullName>
        <ecNumber evidence="3">5.4.4.2</ecNumber>
    </recommendedName>
    <alternativeName>
        <fullName evidence="5">Isochorismate mutase</fullName>
    </alternativeName>
</protein>
<evidence type="ECO:0000256" key="4">
    <source>
        <dbReference type="ARBA" id="ARBA00023235"/>
    </source>
</evidence>
<dbReference type="Proteomes" id="UP000825679">
    <property type="component" value="Chromosome"/>
</dbReference>
<feature type="domain" description="Chorismate-utilising enzyme C-terminal" evidence="6">
    <location>
        <begin position="128"/>
        <end position="385"/>
    </location>
</feature>
<proteinExistence type="inferred from homology"/>
<dbReference type="InterPro" id="IPR005801">
    <property type="entry name" value="ADC_synthase"/>
</dbReference>
<name>A0ABX8Z8U5_9NEIS</name>
<comment type="catalytic activity">
    <reaction evidence="1">
        <text>chorismate = isochorismate</text>
        <dbReference type="Rhea" id="RHEA:18985"/>
        <dbReference type="ChEBI" id="CHEBI:29748"/>
        <dbReference type="ChEBI" id="CHEBI:29780"/>
        <dbReference type="EC" id="5.4.4.2"/>
    </reaction>
</comment>
<dbReference type="EC" id="5.4.4.2" evidence="3"/>
<keyword evidence="4" id="KW-0413">Isomerase</keyword>
<dbReference type="Pfam" id="PF00425">
    <property type="entry name" value="Chorismate_bind"/>
    <property type="match status" value="1"/>
</dbReference>
<evidence type="ECO:0000256" key="2">
    <source>
        <dbReference type="ARBA" id="ARBA00005297"/>
    </source>
</evidence>
<dbReference type="InterPro" id="IPR015890">
    <property type="entry name" value="Chorismate_C"/>
</dbReference>
<evidence type="ECO:0000313" key="7">
    <source>
        <dbReference type="EMBL" id="QZA78737.1"/>
    </source>
</evidence>
<evidence type="ECO:0000259" key="6">
    <source>
        <dbReference type="Pfam" id="PF00425"/>
    </source>
</evidence>
<dbReference type="EMBL" id="CP081150">
    <property type="protein sequence ID" value="QZA78737.1"/>
    <property type="molecule type" value="Genomic_DNA"/>
</dbReference>
<evidence type="ECO:0000313" key="8">
    <source>
        <dbReference type="Proteomes" id="UP000825679"/>
    </source>
</evidence>
<sequence>MNNFVAISTPTARELLADYHHQHPFFFATPERTLLAQGHYATVPQANNLQALSQLVDTALKAALDAGHPNPIVVGAIPFDADQMACLMIPQYLHQAGPLQMQGEHSSSTAQGLVPNAHYHIEAEPAPQVYFDSVAEAVSRLKEKQLSKVVLARTLNLCCEDNIDIGYLLERLASKNSSGYTFAVNLNGSDEGTLIGASPELLLSRNGQQIRSHPLAGSAARVPQDDEENARRCAVLLSSLKDLHEHQVVADAVTAGLRQFCTTLDVPEHPSIVSTATMWHLASDIRGVLNDSNASSLLLAAHLHPTPAVCGYPNQAARDLIRELEPFERGFYTGMVGWCDAQGNGEWVVTIRCAKVKDKQLRLFAGAGVVADSSPQSELAETAAKFKTMLNALGLAHEGVV</sequence>
<dbReference type="RefSeq" id="WP_221007259.1">
    <property type="nucleotide sequence ID" value="NZ_CP081150.1"/>
</dbReference>
<dbReference type="InterPro" id="IPR004561">
    <property type="entry name" value="IsoChor_synthase"/>
</dbReference>
<reference evidence="7 8" key="1">
    <citation type="submission" date="2021-08" db="EMBL/GenBank/DDBJ databases">
        <title>complete genome sequencing of Deefgea sp. D25.</title>
        <authorList>
            <person name="Bae J.-W."/>
            <person name="Gim D.-H."/>
        </authorList>
    </citation>
    <scope>NUCLEOTIDE SEQUENCE [LARGE SCALE GENOMIC DNA]</scope>
    <source>
        <strain evidence="7 8">D25</strain>
    </source>
</reference>
<gene>
    <name evidence="7" type="primary">dhbC</name>
    <name evidence="7" type="ORF">K4H28_04840</name>
</gene>
<dbReference type="PANTHER" id="PTHR42839">
    <property type="entry name" value="ISOCHORISMATE SYNTHASE ENTC"/>
    <property type="match status" value="1"/>
</dbReference>
<keyword evidence="8" id="KW-1185">Reference proteome</keyword>
<evidence type="ECO:0000256" key="5">
    <source>
        <dbReference type="ARBA" id="ARBA00041564"/>
    </source>
</evidence>
<dbReference type="NCBIfam" id="NF005380">
    <property type="entry name" value="PRK06923.1"/>
    <property type="match status" value="1"/>
</dbReference>
<dbReference type="PANTHER" id="PTHR42839:SF2">
    <property type="entry name" value="ISOCHORISMATE SYNTHASE ENTC"/>
    <property type="match status" value="1"/>
</dbReference>
<dbReference type="SUPFAM" id="SSF56322">
    <property type="entry name" value="ADC synthase"/>
    <property type="match status" value="1"/>
</dbReference>
<evidence type="ECO:0000256" key="3">
    <source>
        <dbReference type="ARBA" id="ARBA00012824"/>
    </source>
</evidence>
<dbReference type="NCBIfam" id="TIGR00543">
    <property type="entry name" value="isochor_syn"/>
    <property type="match status" value="1"/>
</dbReference>